<evidence type="ECO:0000256" key="3">
    <source>
        <dbReference type="ARBA" id="ARBA00022490"/>
    </source>
</evidence>
<evidence type="ECO:0000259" key="11">
    <source>
        <dbReference type="PROSITE" id="PS50023"/>
    </source>
</evidence>
<feature type="compositionally biased region" description="Low complexity" evidence="10">
    <location>
        <begin position="37"/>
        <end position="55"/>
    </location>
</feature>
<dbReference type="OrthoDB" id="15567at2759"/>
<evidence type="ECO:0000256" key="6">
    <source>
        <dbReference type="ARBA" id="ARBA00022833"/>
    </source>
</evidence>
<dbReference type="SUPFAM" id="SSF57716">
    <property type="entry name" value="Glucocorticoid receptor-like (DNA-binding domain)"/>
    <property type="match status" value="3"/>
</dbReference>
<evidence type="ECO:0000313" key="12">
    <source>
        <dbReference type="EMBL" id="KAF7312212.1"/>
    </source>
</evidence>
<dbReference type="GO" id="GO:0046872">
    <property type="term" value="F:metal ion binding"/>
    <property type="evidence" value="ECO:0007669"/>
    <property type="project" value="UniProtKB-KW"/>
</dbReference>
<reference evidence="12" key="1">
    <citation type="submission" date="2020-05" db="EMBL/GenBank/DDBJ databases">
        <title>Mycena genomes resolve the evolution of fungal bioluminescence.</title>
        <authorList>
            <person name="Tsai I.J."/>
        </authorList>
    </citation>
    <scope>NUCLEOTIDE SEQUENCE</scope>
    <source>
        <strain evidence="12">171206Taipei</strain>
    </source>
</reference>
<keyword evidence="12" id="KW-0378">Hydrolase</keyword>
<evidence type="ECO:0000256" key="7">
    <source>
        <dbReference type="ARBA" id="ARBA00022949"/>
    </source>
</evidence>
<dbReference type="GO" id="GO:0003712">
    <property type="term" value="F:transcription coregulator activity"/>
    <property type="evidence" value="ECO:0007669"/>
    <property type="project" value="TreeGrafter"/>
</dbReference>
<dbReference type="GO" id="GO:0005634">
    <property type="term" value="C:nucleus"/>
    <property type="evidence" value="ECO:0007669"/>
    <property type="project" value="TreeGrafter"/>
</dbReference>
<evidence type="ECO:0000313" key="13">
    <source>
        <dbReference type="Proteomes" id="UP000636479"/>
    </source>
</evidence>
<keyword evidence="4 9" id="KW-0479">Metal-binding</keyword>
<dbReference type="SMART" id="SM00132">
    <property type="entry name" value="LIM"/>
    <property type="match status" value="3"/>
</dbReference>
<dbReference type="GO" id="GO:0005737">
    <property type="term" value="C:cytoplasm"/>
    <property type="evidence" value="ECO:0007669"/>
    <property type="project" value="UniProtKB-SubCell"/>
</dbReference>
<evidence type="ECO:0000256" key="4">
    <source>
        <dbReference type="ARBA" id="ARBA00022723"/>
    </source>
</evidence>
<feature type="compositionally biased region" description="Low complexity" evidence="10">
    <location>
        <begin position="94"/>
        <end position="117"/>
    </location>
</feature>
<feature type="region of interest" description="Disordered" evidence="10">
    <location>
        <begin position="1"/>
        <end position="545"/>
    </location>
</feature>
<dbReference type="PANTHER" id="PTHR24205:SF16">
    <property type="entry name" value="GH01042P-RELATED"/>
    <property type="match status" value="1"/>
</dbReference>
<feature type="compositionally biased region" description="Low complexity" evidence="10">
    <location>
        <begin position="243"/>
        <end position="271"/>
    </location>
</feature>
<feature type="compositionally biased region" description="Low complexity" evidence="10">
    <location>
        <begin position="1"/>
        <end position="18"/>
    </location>
</feature>
<dbReference type="GO" id="GO:0030695">
    <property type="term" value="F:GTPase regulator activity"/>
    <property type="evidence" value="ECO:0007669"/>
    <property type="project" value="UniProtKB-ARBA"/>
</dbReference>
<dbReference type="Pfam" id="PF00412">
    <property type="entry name" value="LIM"/>
    <property type="match status" value="2"/>
</dbReference>
<organism evidence="12 13">
    <name type="scientific">Mycena indigotica</name>
    <dbReference type="NCBI Taxonomy" id="2126181"/>
    <lineage>
        <taxon>Eukaryota</taxon>
        <taxon>Fungi</taxon>
        <taxon>Dikarya</taxon>
        <taxon>Basidiomycota</taxon>
        <taxon>Agaricomycotina</taxon>
        <taxon>Agaricomycetes</taxon>
        <taxon>Agaricomycetidae</taxon>
        <taxon>Agaricales</taxon>
        <taxon>Marasmiineae</taxon>
        <taxon>Mycenaceae</taxon>
        <taxon>Mycena</taxon>
    </lineage>
</organism>
<dbReference type="FunFam" id="2.10.110.10:FF:000008">
    <property type="entry name" value="Paxillin isoform 1"/>
    <property type="match status" value="1"/>
</dbReference>
<keyword evidence="8 9" id="KW-0440">LIM domain</keyword>
<dbReference type="PROSITE" id="PS50023">
    <property type="entry name" value="LIM_DOMAIN_2"/>
    <property type="match status" value="2"/>
</dbReference>
<comment type="subcellular location">
    <subcellularLocation>
        <location evidence="1">Cell junction</location>
    </subcellularLocation>
    <subcellularLocation>
        <location evidence="2">Cytoplasm</location>
    </subcellularLocation>
</comment>
<keyword evidence="7" id="KW-0965">Cell junction</keyword>
<dbReference type="Gene3D" id="2.10.110.10">
    <property type="entry name" value="Cysteine Rich Protein"/>
    <property type="match status" value="3"/>
</dbReference>
<name>A0A8H6WBV7_9AGAR</name>
<keyword evidence="12" id="KW-0540">Nuclease</keyword>
<feature type="compositionally biased region" description="Low complexity" evidence="10">
    <location>
        <begin position="450"/>
        <end position="465"/>
    </location>
</feature>
<dbReference type="CDD" id="cd08368">
    <property type="entry name" value="LIM"/>
    <property type="match status" value="2"/>
</dbReference>
<feature type="compositionally biased region" description="Pro residues" evidence="10">
    <location>
        <begin position="201"/>
        <end position="211"/>
    </location>
</feature>
<evidence type="ECO:0000256" key="5">
    <source>
        <dbReference type="ARBA" id="ARBA00022737"/>
    </source>
</evidence>
<dbReference type="PANTHER" id="PTHR24205">
    <property type="entry name" value="FOUR AND A HALF LIM DOMAINS PROTEIN"/>
    <property type="match status" value="1"/>
</dbReference>
<keyword evidence="6 9" id="KW-0862">Zinc</keyword>
<dbReference type="GeneID" id="59341741"/>
<dbReference type="RefSeq" id="XP_037224320.1">
    <property type="nucleotide sequence ID" value="XM_037359225.1"/>
</dbReference>
<evidence type="ECO:0000256" key="10">
    <source>
        <dbReference type="SAM" id="MobiDB-lite"/>
    </source>
</evidence>
<feature type="compositionally biased region" description="Basic residues" evidence="10">
    <location>
        <begin position="56"/>
        <end position="78"/>
    </location>
</feature>
<dbReference type="GO" id="GO:0004519">
    <property type="term" value="F:endonuclease activity"/>
    <property type="evidence" value="ECO:0007669"/>
    <property type="project" value="UniProtKB-KW"/>
</dbReference>
<dbReference type="AlphaFoldDB" id="A0A8H6WBV7"/>
<feature type="domain" description="LIM zinc-binding" evidence="11">
    <location>
        <begin position="708"/>
        <end position="769"/>
    </location>
</feature>
<dbReference type="EMBL" id="JACAZF010000002">
    <property type="protein sequence ID" value="KAF7312212.1"/>
    <property type="molecule type" value="Genomic_DNA"/>
</dbReference>
<accession>A0A8H6WBV7</accession>
<keyword evidence="5" id="KW-0677">Repeat</keyword>
<feature type="compositionally biased region" description="Low complexity" evidence="10">
    <location>
        <begin position="337"/>
        <end position="348"/>
    </location>
</feature>
<evidence type="ECO:0000256" key="9">
    <source>
        <dbReference type="PROSITE-ProRule" id="PRU00125"/>
    </source>
</evidence>
<evidence type="ECO:0000256" key="1">
    <source>
        <dbReference type="ARBA" id="ARBA00004282"/>
    </source>
</evidence>
<dbReference type="InterPro" id="IPR001781">
    <property type="entry name" value="Znf_LIM"/>
</dbReference>
<comment type="caution">
    <text evidence="12">The sequence shown here is derived from an EMBL/GenBank/DDBJ whole genome shotgun (WGS) entry which is preliminary data.</text>
</comment>
<dbReference type="Proteomes" id="UP000636479">
    <property type="component" value="Unassembled WGS sequence"/>
</dbReference>
<proteinExistence type="predicted"/>
<feature type="compositionally biased region" description="Low complexity" evidence="10">
    <location>
        <begin position="145"/>
        <end position="155"/>
    </location>
</feature>
<feature type="compositionally biased region" description="Low complexity" evidence="10">
    <location>
        <begin position="491"/>
        <end position="517"/>
    </location>
</feature>
<evidence type="ECO:0000256" key="8">
    <source>
        <dbReference type="ARBA" id="ARBA00023038"/>
    </source>
</evidence>
<feature type="compositionally biased region" description="Acidic residues" evidence="10">
    <location>
        <begin position="301"/>
        <end position="313"/>
    </location>
</feature>
<evidence type="ECO:0000256" key="2">
    <source>
        <dbReference type="ARBA" id="ARBA00004496"/>
    </source>
</evidence>
<feature type="domain" description="LIM zinc-binding" evidence="11">
    <location>
        <begin position="581"/>
        <end position="640"/>
    </location>
</feature>
<protein>
    <submittedName>
        <fullName evidence="12">Flap endonuclease 1</fullName>
    </submittedName>
</protein>
<sequence>MSYPYQQQPPSQAYPQSYDPRQYPQSHFQPQPQQYSPYAHPQQYHTPQHPQQPYQHPHHHAQPLRPRSIGHTHSHSVPHHSYGNPPPIAPSAWQAQAVQAQAQAVQTQTQSRPAARPLPAPRRAETLPQGPANPIPVASRPLPTPTSSSIQSPIQRNGAKHHSIDLGRPSIPHEQRSHSPPRRRASPPRFTGGSGSWTDVPPQPAEPPPPISTISKSSDFKNLLSGPPPQIEGGKFVPLWKRGLANNGTASGSSSGRPLPTPSKTPAAPSAENGLKRGGSLHIRSPASAVTEKSPTPSPEPSDDDESESESGSEAETRTSVTESTRPDDSESDSGSESESITSPVSPSYGIRDLPRPPSMDTRATTSTLPQPPPMRNSAFEGRSAPAAMQNSGSSRTLMFAAAGLANHHGKPNGWPVGIPPLPRTPGSSNMKREIGDLEDSPPVSNMRRTSSSTSSATGLPSSPLKSPTFSSARPVPTLTFDPPSTPKSAVPSFTITSSSPPSVPIISLPDDSPPSVNIKINLPDDEGPSISIEEVDTKPKSTPEVYEVPGISFSGGLPSSSSASRVLPATAPNTRQLRGIACGGCNKYIVGRIVNAMRLRWHPECFVCCVCSENLEHVSSYERDGRAYCHLDYHEHFAPRCFSCKTPIVDERFISLDDPELGKRTYHEQHFFCSECGDPFLPPSQPAIKGELAFSGDGAFMSDDVGFTCKKCKRSIRDDDEAVEALGGKWCWACFCCTSCAKPFETPAFFERDGKPWCELCFSIILRNEV</sequence>
<keyword evidence="3" id="KW-0963">Cytoplasm</keyword>
<keyword evidence="12" id="KW-0255">Endonuclease</keyword>
<keyword evidence="13" id="KW-1185">Reference proteome</keyword>
<dbReference type="PROSITE" id="PS00478">
    <property type="entry name" value="LIM_DOMAIN_1"/>
    <property type="match status" value="2"/>
</dbReference>
<gene>
    <name evidence="12" type="ORF">MIND_00234200</name>
</gene>
<feature type="compositionally biased region" description="Polar residues" evidence="10">
    <location>
        <begin position="23"/>
        <end position="36"/>
    </location>
</feature>